<evidence type="ECO:0000313" key="4">
    <source>
        <dbReference type="WBParaSite" id="PDA_v2.g3981.t1"/>
    </source>
</evidence>
<evidence type="ECO:0000256" key="1">
    <source>
        <dbReference type="SAM" id="MobiDB-lite"/>
    </source>
</evidence>
<organism evidence="3 4">
    <name type="scientific">Panagrolaimus davidi</name>
    <dbReference type="NCBI Taxonomy" id="227884"/>
    <lineage>
        <taxon>Eukaryota</taxon>
        <taxon>Metazoa</taxon>
        <taxon>Ecdysozoa</taxon>
        <taxon>Nematoda</taxon>
        <taxon>Chromadorea</taxon>
        <taxon>Rhabditida</taxon>
        <taxon>Tylenchina</taxon>
        <taxon>Panagrolaimomorpha</taxon>
        <taxon>Panagrolaimoidea</taxon>
        <taxon>Panagrolaimidae</taxon>
        <taxon>Panagrolaimus</taxon>
    </lineage>
</organism>
<evidence type="ECO:0000256" key="2">
    <source>
        <dbReference type="SAM" id="SignalP"/>
    </source>
</evidence>
<name>A0A914QR01_9BILA</name>
<sequence length="328" mass="36410">MKFGCSIPLLLFFGLLLPTFINAEPKDCDAGGKCYWNGQITVDVIFGMPTKTCDDGICYAFKCMHPDGRIMHGNGCYDDFFNTCLFIQSSILESAKGNNKFTYNDENVIAVSCGELTDLSNCGQTEFMRYAYDKNAAFGLKHNKTQNQLQPCAYEDKFIPPFKPQVQCLKGGRCVTGRTKGPPPMELSNVTCNACAFFLCYVNGKFMTGAGCLNDFERICTNISAAEMQKIKAGKNFYNYIDENNAVSSCAYGDDCHVGLFDFFSSTVMDKIDIIRAPVLARNGEICPYDPPQPKPSEPKSSDPKENGSNGYKLSGMFVLGFIIFYLW</sequence>
<feature type="chain" id="PRO_5037409843" evidence="2">
    <location>
        <begin position="24"/>
        <end position="328"/>
    </location>
</feature>
<accession>A0A914QR01</accession>
<dbReference type="AlphaFoldDB" id="A0A914QR01"/>
<feature type="region of interest" description="Disordered" evidence="1">
    <location>
        <begin position="288"/>
        <end position="309"/>
    </location>
</feature>
<protein>
    <submittedName>
        <fullName evidence="4">Uncharacterized protein</fullName>
    </submittedName>
</protein>
<feature type="compositionally biased region" description="Basic and acidic residues" evidence="1">
    <location>
        <begin position="297"/>
        <end position="306"/>
    </location>
</feature>
<dbReference type="WBParaSite" id="PDA_v2.g3981.t1">
    <property type="protein sequence ID" value="PDA_v2.g3981.t1"/>
    <property type="gene ID" value="PDA_v2.g3981"/>
</dbReference>
<evidence type="ECO:0000313" key="3">
    <source>
        <dbReference type="Proteomes" id="UP000887578"/>
    </source>
</evidence>
<keyword evidence="3" id="KW-1185">Reference proteome</keyword>
<dbReference type="Proteomes" id="UP000887578">
    <property type="component" value="Unplaced"/>
</dbReference>
<feature type="signal peptide" evidence="2">
    <location>
        <begin position="1"/>
        <end position="23"/>
    </location>
</feature>
<reference evidence="4" key="1">
    <citation type="submission" date="2022-11" db="UniProtKB">
        <authorList>
            <consortium name="WormBaseParasite"/>
        </authorList>
    </citation>
    <scope>IDENTIFICATION</scope>
</reference>
<keyword evidence="2" id="KW-0732">Signal</keyword>
<proteinExistence type="predicted"/>